<dbReference type="Gene3D" id="3.40.50.1360">
    <property type="match status" value="1"/>
</dbReference>
<comment type="function">
    <text evidence="3">Catalyzes the reversible isomerization-deamination of glucosamine 6-phosphate (GlcN6P) to form fructose 6-phosphate (Fru6P) and ammonium ion.</text>
</comment>
<dbReference type="HAMAP" id="MF_01241">
    <property type="entry name" value="GlcN6P_deamin"/>
    <property type="match status" value="1"/>
</dbReference>
<feature type="domain" description="Glucosamine/galactosamine-6-phosphate isomerase" evidence="4">
    <location>
        <begin position="9"/>
        <end position="230"/>
    </location>
</feature>
<dbReference type="InterPro" id="IPR004547">
    <property type="entry name" value="Glucosamine6P_isomerase"/>
</dbReference>
<dbReference type="SUPFAM" id="SSF100950">
    <property type="entry name" value="NagB/RpiA/CoA transferase-like"/>
    <property type="match status" value="1"/>
</dbReference>
<evidence type="ECO:0000313" key="5">
    <source>
        <dbReference type="EMBL" id="MFC4617460.1"/>
    </source>
</evidence>
<dbReference type="PROSITE" id="PS01161">
    <property type="entry name" value="GLC_GALNAC_ISOMERASE"/>
    <property type="match status" value="1"/>
</dbReference>
<name>A0ABV9GJW1_9BACL</name>
<dbReference type="InterPro" id="IPR018321">
    <property type="entry name" value="Glucosamine6P_isomerase_CS"/>
</dbReference>
<dbReference type="Pfam" id="PF01182">
    <property type="entry name" value="Glucosamine_iso"/>
    <property type="match status" value="1"/>
</dbReference>
<comment type="caution">
    <text evidence="3">Lacks conserved residue(s) required for the propagation of feature annotation.</text>
</comment>
<feature type="active site" description="For ring-opening step" evidence="3">
    <location>
        <position position="143"/>
    </location>
</feature>
<evidence type="ECO:0000313" key="6">
    <source>
        <dbReference type="Proteomes" id="UP001596022"/>
    </source>
</evidence>
<comment type="catalytic activity">
    <reaction evidence="3">
        <text>alpha-D-glucosamine 6-phosphate + H2O = beta-D-fructose 6-phosphate + NH4(+)</text>
        <dbReference type="Rhea" id="RHEA:12172"/>
        <dbReference type="ChEBI" id="CHEBI:15377"/>
        <dbReference type="ChEBI" id="CHEBI:28938"/>
        <dbReference type="ChEBI" id="CHEBI:57634"/>
        <dbReference type="ChEBI" id="CHEBI:75989"/>
        <dbReference type="EC" id="3.5.99.6"/>
    </reaction>
</comment>
<dbReference type="InterPro" id="IPR037171">
    <property type="entry name" value="NagB/RpiA_transferase-like"/>
</dbReference>
<dbReference type="PANTHER" id="PTHR11280">
    <property type="entry name" value="GLUCOSAMINE-6-PHOSPHATE ISOMERASE"/>
    <property type="match status" value="1"/>
</dbReference>
<comment type="similarity">
    <text evidence="3">Belongs to the glucosamine/galactosamine-6-phosphate isomerase family. NagB subfamily.</text>
</comment>
<keyword evidence="6" id="KW-1185">Reference proteome</keyword>
<dbReference type="GO" id="GO:0004342">
    <property type="term" value="F:glucosamine-6-phosphate deaminase activity"/>
    <property type="evidence" value="ECO:0007669"/>
    <property type="project" value="UniProtKB-EC"/>
</dbReference>
<evidence type="ECO:0000256" key="3">
    <source>
        <dbReference type="HAMAP-Rule" id="MF_01241"/>
    </source>
</evidence>
<protein>
    <recommendedName>
        <fullName evidence="3">Glucosamine-6-phosphate deaminase</fullName>
        <ecNumber evidence="3">3.5.99.6</ecNumber>
    </recommendedName>
    <alternativeName>
        <fullName evidence="3">GlcN6P deaminase</fullName>
        <shortName evidence="3">GNPDA</shortName>
    </alternativeName>
    <alternativeName>
        <fullName evidence="3">Glucosamine-6-phosphate isomerase</fullName>
    </alternativeName>
</protein>
<accession>A0ABV9GJW1</accession>
<reference evidence="6" key="1">
    <citation type="journal article" date="2019" name="Int. J. Syst. Evol. Microbiol.">
        <title>The Global Catalogue of Microorganisms (GCM) 10K type strain sequencing project: providing services to taxonomists for standard genome sequencing and annotation.</title>
        <authorList>
            <consortium name="The Broad Institute Genomics Platform"/>
            <consortium name="The Broad Institute Genome Sequencing Center for Infectious Disease"/>
            <person name="Wu L."/>
            <person name="Ma J."/>
        </authorList>
    </citation>
    <scope>NUCLEOTIDE SEQUENCE [LARGE SCALE GENOMIC DNA]</scope>
    <source>
        <strain evidence="6">CGMCC 1.16306</strain>
    </source>
</reference>
<dbReference type="Proteomes" id="UP001596022">
    <property type="component" value="Unassembled WGS sequence"/>
</dbReference>
<feature type="active site" description="For ring-opening step" evidence="3">
    <location>
        <position position="136"/>
    </location>
</feature>
<evidence type="ECO:0000256" key="1">
    <source>
        <dbReference type="ARBA" id="ARBA00022801"/>
    </source>
</evidence>
<dbReference type="CDD" id="cd01399">
    <property type="entry name" value="GlcN6P_deaminase"/>
    <property type="match status" value="1"/>
</dbReference>
<evidence type="ECO:0000256" key="2">
    <source>
        <dbReference type="ARBA" id="ARBA00023277"/>
    </source>
</evidence>
<gene>
    <name evidence="3 5" type="primary">nagB</name>
    <name evidence="5" type="ORF">ACFO4N_01805</name>
</gene>
<dbReference type="NCBIfam" id="TIGR00502">
    <property type="entry name" value="nagB"/>
    <property type="match status" value="1"/>
</dbReference>
<dbReference type="RefSeq" id="WP_376844502.1">
    <property type="nucleotide sequence ID" value="NZ_JBHSFW010000001.1"/>
</dbReference>
<feature type="active site" description="Proton acceptor; for enolization step" evidence="3">
    <location>
        <position position="67"/>
    </location>
</feature>
<evidence type="ECO:0000259" key="4">
    <source>
        <dbReference type="Pfam" id="PF01182"/>
    </source>
</evidence>
<comment type="caution">
    <text evidence="5">The sequence shown here is derived from an EMBL/GenBank/DDBJ whole genome shotgun (WGS) entry which is preliminary data.</text>
</comment>
<dbReference type="EC" id="3.5.99.6" evidence="3"/>
<proteinExistence type="inferred from homology"/>
<comment type="pathway">
    <text evidence="3">Amino-sugar metabolism; N-acetylneuraminate degradation; D-fructose 6-phosphate from N-acetylneuraminate: step 5/5.</text>
</comment>
<dbReference type="PANTHER" id="PTHR11280:SF5">
    <property type="entry name" value="GLUCOSAMINE-6-PHOSPHATE ISOMERASE"/>
    <property type="match status" value="1"/>
</dbReference>
<keyword evidence="1 3" id="KW-0378">Hydrolase</keyword>
<sequence>MKLIQAKNYQELSEKAAEMVIRLVKQKPNAVLGLATGSSPTGMYQEMIRDHQENGTTYRQIKTVNLDEYVGLDPKHPNSYHYFMVEKLFRHIDLPIANTNVPNGKAADMNEECRRYDALIQALGGVDLQVLGIGRNGHIGFNEPGTPFETKTHVVALAHDTRKANARFFNSFQEVPTQAVTMGIQNILESKAILLLVSGTSKAEAMARLLKDTNETEAFPASALHRHDNVTIIADADALSLVYDLERRA</sequence>
<dbReference type="InterPro" id="IPR006148">
    <property type="entry name" value="Glc/Gal-6P_isomerase"/>
</dbReference>
<feature type="active site" description="Proton acceptor; for ring-opening step" evidence="3">
    <location>
        <position position="138"/>
    </location>
</feature>
<dbReference type="EMBL" id="JBHSFW010000001">
    <property type="protein sequence ID" value="MFC4617460.1"/>
    <property type="molecule type" value="Genomic_DNA"/>
</dbReference>
<organism evidence="5 6">
    <name type="scientific">Camelliibacillus cellulosilyticus</name>
    <dbReference type="NCBI Taxonomy" id="2174486"/>
    <lineage>
        <taxon>Bacteria</taxon>
        <taxon>Bacillati</taxon>
        <taxon>Bacillota</taxon>
        <taxon>Bacilli</taxon>
        <taxon>Bacillales</taxon>
        <taxon>Sporolactobacillaceae</taxon>
        <taxon>Camelliibacillus</taxon>
    </lineage>
</organism>
<keyword evidence="2 3" id="KW-0119">Carbohydrate metabolism</keyword>